<dbReference type="RefSeq" id="WP_090620269.1">
    <property type="nucleotide sequence ID" value="NZ_FOFD01000005.1"/>
</dbReference>
<dbReference type="Gene3D" id="3.50.50.60">
    <property type="entry name" value="FAD/NAD(P)-binding domain"/>
    <property type="match status" value="1"/>
</dbReference>
<dbReference type="InterPro" id="IPR036188">
    <property type="entry name" value="FAD/NAD-bd_sf"/>
</dbReference>
<evidence type="ECO:0000313" key="2">
    <source>
        <dbReference type="Proteomes" id="UP000199114"/>
    </source>
</evidence>
<reference evidence="2" key="1">
    <citation type="submission" date="2016-10" db="EMBL/GenBank/DDBJ databases">
        <authorList>
            <person name="Varghese N."/>
            <person name="Submissions S."/>
        </authorList>
    </citation>
    <scope>NUCLEOTIDE SEQUENCE [LARGE SCALE GENOMIC DNA]</scope>
    <source>
        <strain evidence="2">DSM 25055</strain>
    </source>
</reference>
<dbReference type="OrthoDB" id="202449at2157"/>
<name>A0A1H9NPD2_9EURY</name>
<accession>A0A1H9NPD2</accession>
<dbReference type="AlphaFoldDB" id="A0A1H9NPD2"/>
<keyword evidence="2" id="KW-1185">Reference proteome</keyword>
<dbReference type="PANTHER" id="PTHR43422:SF3">
    <property type="entry name" value="THIAMINE THIAZOLE SYNTHASE"/>
    <property type="match status" value="1"/>
</dbReference>
<dbReference type="SUPFAM" id="SSF51905">
    <property type="entry name" value="FAD/NAD(P)-binding domain"/>
    <property type="match status" value="1"/>
</dbReference>
<gene>
    <name evidence="1" type="ORF">SAMN04489841_3682</name>
</gene>
<evidence type="ECO:0000313" key="1">
    <source>
        <dbReference type="EMBL" id="SER37788.1"/>
    </source>
</evidence>
<dbReference type="Proteomes" id="UP000199114">
    <property type="component" value="Unassembled WGS sequence"/>
</dbReference>
<dbReference type="EMBL" id="FOFD01000005">
    <property type="protein sequence ID" value="SER37788.1"/>
    <property type="molecule type" value="Genomic_DNA"/>
</dbReference>
<dbReference type="PANTHER" id="PTHR43422">
    <property type="entry name" value="THIAMINE THIAZOLE SYNTHASE"/>
    <property type="match status" value="1"/>
</dbReference>
<sequence length="468" mass="51632">MTLSTVRRYQSGRVQQVGEHAAVIGGSLAGLCAARVLANGYDTVTIIEKDSLPDDSSFRRGVPQGPQVHALQEAGRATLEDLFPGFGEDIISAGGLLIDGASDFKFYDEGGFLADGTKRFPMYFATRPLFEHVIRRRVASLKNVELKPGCQFTDYLFDSETMTIQGIAVREGSDRKRIAADLVVDATGRTSRTPTWLDNHGFDAPDIDEVQINLGYCTTAIRRPPDDRQTFFAAASPPRTRGGAAFPVEDNRWLVNLHGMNGDHPPTDPEGFADFAASLPIPQIHRLIETHPQVWQDIEFYPFPSNRRVRYENLDRFPDGLIVLGDAIASFNPIYGQGMSVAVLEALVLHHVLASVRGPNLALAFFDRVQTIIDTAWTMAIGADVQFPETTGPTPPGTRMFAWYLSRLTRKAHSDAELRDALAHVASMEHPPTRLLRPGVAWRVLKPEILRGGHTSHVSSKAEPRRTS</sequence>
<proteinExistence type="predicted"/>
<protein>
    <submittedName>
        <fullName evidence="1">2-polyprenyl-6-methoxyphenol hydroxylase</fullName>
    </submittedName>
</protein>
<dbReference type="STRING" id="1186196.SAMN04489841_3682"/>
<organism evidence="1 2">
    <name type="scientific">Natrinema salaciae</name>
    <dbReference type="NCBI Taxonomy" id="1186196"/>
    <lineage>
        <taxon>Archaea</taxon>
        <taxon>Methanobacteriati</taxon>
        <taxon>Methanobacteriota</taxon>
        <taxon>Stenosarchaea group</taxon>
        <taxon>Halobacteria</taxon>
        <taxon>Halobacteriales</taxon>
        <taxon>Natrialbaceae</taxon>
        <taxon>Natrinema</taxon>
    </lineage>
</organism>